<keyword evidence="7 11" id="KW-1133">Transmembrane helix</keyword>
<evidence type="ECO:0000256" key="4">
    <source>
        <dbReference type="ARBA" id="ARBA00022692"/>
    </source>
</evidence>
<evidence type="ECO:0000256" key="7">
    <source>
        <dbReference type="ARBA" id="ARBA00022989"/>
    </source>
</evidence>
<evidence type="ECO:0000256" key="5">
    <source>
        <dbReference type="ARBA" id="ARBA00022737"/>
    </source>
</evidence>
<gene>
    <name evidence="12" type="ORF">LOD99_9315</name>
</gene>
<dbReference type="InterPro" id="IPR005282">
    <property type="entry name" value="LC_transporter"/>
</dbReference>
<dbReference type="GO" id="GO:0015293">
    <property type="term" value="F:symporter activity"/>
    <property type="evidence" value="ECO:0007669"/>
    <property type="project" value="UniProtKB-KW"/>
</dbReference>
<evidence type="ECO:0000313" key="12">
    <source>
        <dbReference type="EMBL" id="KAI6646284.1"/>
    </source>
</evidence>
<keyword evidence="9" id="KW-0458">Lysosome</keyword>
<feature type="transmembrane region" description="Helical" evidence="11">
    <location>
        <begin position="215"/>
        <end position="235"/>
    </location>
</feature>
<evidence type="ECO:0000256" key="11">
    <source>
        <dbReference type="SAM" id="Phobius"/>
    </source>
</evidence>
<keyword evidence="6" id="KW-0769">Symport</keyword>
<keyword evidence="8 11" id="KW-0472">Membrane</keyword>
<evidence type="ECO:0000256" key="8">
    <source>
        <dbReference type="ARBA" id="ARBA00023136"/>
    </source>
</evidence>
<dbReference type="PANTHER" id="PTHR13131">
    <property type="entry name" value="CYSTINOSIN"/>
    <property type="match status" value="1"/>
</dbReference>
<dbReference type="FunFam" id="1.20.1280.290:FF:000016">
    <property type="entry name" value="Cystinosin homolog"/>
    <property type="match status" value="1"/>
</dbReference>
<feature type="transmembrane region" description="Helical" evidence="11">
    <location>
        <begin position="177"/>
        <end position="203"/>
    </location>
</feature>
<dbReference type="Pfam" id="PF04193">
    <property type="entry name" value="PQ-loop"/>
    <property type="match status" value="2"/>
</dbReference>
<feature type="transmembrane region" description="Helical" evidence="11">
    <location>
        <begin position="314"/>
        <end position="334"/>
    </location>
</feature>
<protein>
    <submittedName>
        <fullName evidence="12">Cystinosin-like</fullName>
    </submittedName>
</protein>
<dbReference type="EMBL" id="JAKMXF010000357">
    <property type="protein sequence ID" value="KAI6646284.1"/>
    <property type="molecule type" value="Genomic_DNA"/>
</dbReference>
<dbReference type="AlphaFoldDB" id="A0AAV7JC40"/>
<accession>A0AAV7JC40</accession>
<evidence type="ECO:0000256" key="2">
    <source>
        <dbReference type="ARBA" id="ARBA00006855"/>
    </source>
</evidence>
<evidence type="ECO:0000256" key="3">
    <source>
        <dbReference type="ARBA" id="ARBA00022448"/>
    </source>
</evidence>
<dbReference type="Proteomes" id="UP001165289">
    <property type="component" value="Unassembled WGS sequence"/>
</dbReference>
<feature type="transmembrane region" description="Helical" evidence="11">
    <location>
        <begin position="346"/>
        <end position="370"/>
    </location>
</feature>
<proteinExistence type="inferred from homology"/>
<keyword evidence="4 11" id="KW-0812">Transmembrane</keyword>
<comment type="subcellular location">
    <subcellularLocation>
        <location evidence="1">Lysosome membrane</location>
        <topology evidence="1">Multi-pass membrane protein</topology>
    </subcellularLocation>
</comment>
<comment type="catalytic activity">
    <reaction evidence="10">
        <text>L-cystine(out) + H(+)(out) = L-cystine(in) + H(+)(in)</text>
        <dbReference type="Rhea" id="RHEA:66172"/>
        <dbReference type="ChEBI" id="CHEBI:15378"/>
        <dbReference type="ChEBI" id="CHEBI:35491"/>
    </reaction>
    <physiologicalReaction direction="left-to-right" evidence="10">
        <dbReference type="Rhea" id="RHEA:66173"/>
    </physiologicalReaction>
</comment>
<dbReference type="GO" id="GO:0005765">
    <property type="term" value="C:lysosomal membrane"/>
    <property type="evidence" value="ECO:0007669"/>
    <property type="project" value="UniProtKB-SubCell"/>
</dbReference>
<keyword evidence="3" id="KW-0813">Transport</keyword>
<dbReference type="InterPro" id="IPR006603">
    <property type="entry name" value="PQ-loop_rpt"/>
</dbReference>
<keyword evidence="5" id="KW-0677">Repeat</keyword>
<evidence type="ECO:0000256" key="1">
    <source>
        <dbReference type="ARBA" id="ARBA00004155"/>
    </source>
</evidence>
<keyword evidence="13" id="KW-1185">Reference proteome</keyword>
<dbReference type="GO" id="GO:0015184">
    <property type="term" value="F:L-cystine transmembrane transporter activity"/>
    <property type="evidence" value="ECO:0007669"/>
    <property type="project" value="TreeGrafter"/>
</dbReference>
<feature type="transmembrane region" description="Helical" evidence="11">
    <location>
        <begin position="390"/>
        <end position="409"/>
    </location>
</feature>
<evidence type="ECO:0000256" key="10">
    <source>
        <dbReference type="ARBA" id="ARBA00048473"/>
    </source>
</evidence>
<dbReference type="NCBIfam" id="TIGR00951">
    <property type="entry name" value="2A43"/>
    <property type="match status" value="1"/>
</dbReference>
<evidence type="ECO:0000256" key="9">
    <source>
        <dbReference type="ARBA" id="ARBA00023228"/>
    </source>
</evidence>
<organism evidence="12 13">
    <name type="scientific">Oopsacas minuta</name>
    <dbReference type="NCBI Taxonomy" id="111878"/>
    <lineage>
        <taxon>Eukaryota</taxon>
        <taxon>Metazoa</taxon>
        <taxon>Porifera</taxon>
        <taxon>Hexactinellida</taxon>
        <taxon>Hexasterophora</taxon>
        <taxon>Lyssacinosida</taxon>
        <taxon>Leucopsacidae</taxon>
        <taxon>Oopsacas</taxon>
    </lineage>
</organism>
<reference evidence="12 13" key="1">
    <citation type="journal article" date="2023" name="BMC Biol.">
        <title>The compact genome of the sponge Oopsacas minuta (Hexactinellida) is lacking key metazoan core genes.</title>
        <authorList>
            <person name="Santini S."/>
            <person name="Schenkelaars Q."/>
            <person name="Jourda C."/>
            <person name="Duchesne M."/>
            <person name="Belahbib H."/>
            <person name="Rocher C."/>
            <person name="Selva M."/>
            <person name="Riesgo A."/>
            <person name="Vervoort M."/>
            <person name="Leys S.P."/>
            <person name="Kodjabachian L."/>
            <person name="Le Bivic A."/>
            <person name="Borchiellini C."/>
            <person name="Claverie J.M."/>
            <person name="Renard E."/>
        </authorList>
    </citation>
    <scope>NUCLEOTIDE SEQUENCE [LARGE SCALE GENOMIC DNA]</scope>
    <source>
        <strain evidence="12">SPO-2</strain>
    </source>
</reference>
<comment type="caution">
    <text evidence="12">The sequence shown here is derived from an EMBL/GenBank/DDBJ whole genome shotgun (WGS) entry which is preliminary data.</text>
</comment>
<comment type="similarity">
    <text evidence="2">Belongs to the cystinosin family.</text>
</comment>
<sequence length="441" mass="49817">MDEIHVKSDITYKGGKIFAPNLDPEDLNRTVFAVMVSSLHKKWSCVSRLLPCGSISAEKLLPIINECIIDIENCGLRVQMSHLYTSQVPLLSIGDHGNFTLYYNVSIPTEVDITEVPPFNNVTFLYQSHLTLFPSLNSSTVGYIAENVGSTTYSINSSTLATQFIHFSVVHIPALEILSMVIGWCYFLAWSISFYPQVILNFYRRSVVGLNFDFLAYNILGFTFYALFNSCLYWSSEIQDIYFSQHRGGVNPVKLNDVIFAVHAVLITLFTILQCFCFERNGQRISYIAVTFLSAFFLIVTIAGIIAIAGKTTWLVFLYVLSYIKLFITLIKYVPQAYMNFKRKSTIGWSIGNVLLDFTGGSLSILQMFIVSYNNNDWGSIFGDPTKFGLGLFSVLFDILFVVQHYVLYRIPGKTCSFTNKNIEKEPLLQANLNVNKINAT</sequence>
<feature type="transmembrane region" description="Helical" evidence="11">
    <location>
        <begin position="285"/>
        <end position="308"/>
    </location>
</feature>
<name>A0AAV7JC40_9METZ</name>
<dbReference type="PANTHER" id="PTHR13131:SF5">
    <property type="entry name" value="CYSTINOSIN"/>
    <property type="match status" value="1"/>
</dbReference>
<feature type="transmembrane region" description="Helical" evidence="11">
    <location>
        <begin position="258"/>
        <end position="278"/>
    </location>
</feature>
<evidence type="ECO:0000256" key="6">
    <source>
        <dbReference type="ARBA" id="ARBA00022847"/>
    </source>
</evidence>
<dbReference type="SMART" id="SM00679">
    <property type="entry name" value="CTNS"/>
    <property type="match status" value="2"/>
</dbReference>
<evidence type="ECO:0000313" key="13">
    <source>
        <dbReference type="Proteomes" id="UP001165289"/>
    </source>
</evidence>